<organism evidence="2 3">
    <name type="scientific">Geomesophilobacter sediminis</name>
    <dbReference type="NCBI Taxonomy" id="2798584"/>
    <lineage>
        <taxon>Bacteria</taxon>
        <taxon>Pseudomonadati</taxon>
        <taxon>Thermodesulfobacteriota</taxon>
        <taxon>Desulfuromonadia</taxon>
        <taxon>Geobacterales</taxon>
        <taxon>Geobacteraceae</taxon>
        <taxon>Geomesophilobacter</taxon>
    </lineage>
</organism>
<dbReference type="GO" id="GO:0016757">
    <property type="term" value="F:glycosyltransferase activity"/>
    <property type="evidence" value="ECO:0007669"/>
    <property type="project" value="UniProtKB-ARBA"/>
</dbReference>
<dbReference type="Gene3D" id="3.40.50.2000">
    <property type="entry name" value="Glycogen Phosphorylase B"/>
    <property type="match status" value="2"/>
</dbReference>
<dbReference type="Proteomes" id="UP000636888">
    <property type="component" value="Unassembled WGS sequence"/>
</dbReference>
<feature type="domain" description="Glycosyltransferase subfamily 4-like N-terminal" evidence="1">
    <location>
        <begin position="46"/>
        <end position="144"/>
    </location>
</feature>
<comment type="caution">
    <text evidence="2">The sequence shown here is derived from an EMBL/GenBank/DDBJ whole genome shotgun (WGS) entry which is preliminary data.</text>
</comment>
<evidence type="ECO:0000259" key="1">
    <source>
        <dbReference type="Pfam" id="PF13439"/>
    </source>
</evidence>
<evidence type="ECO:0000313" key="2">
    <source>
        <dbReference type="EMBL" id="MBJ6726496.1"/>
    </source>
</evidence>
<name>A0A8J7M0U8_9BACT</name>
<proteinExistence type="predicted"/>
<dbReference type="CDD" id="cd03801">
    <property type="entry name" value="GT4_PimA-like"/>
    <property type="match status" value="1"/>
</dbReference>
<sequence>MRIAFIAPFYYPAQSGNAVTVRRIAAELERLGCAVEVFSIDQFSSEELVERLKRFRPDFLHAFHAYRGGRMAHALARELRLPFLITLTGTDVYQSLIDQHAFITREALQGAVRLVAFHPSIKRRVAEQLPTVEDRIVVIPQGVPIPEKTVSDRKPAEVVFLLPAGVRRVKNVLFPLKPLAELYQREPGIRFELVGPVLDPEYAVEVLDAMESCPFAHYQGGVRHDEMTELYRDADIVINCSLFEGGMANAVLEGMAYGKALLVSDIEGNRSLIEDGVTGLLYRDAAEFVEKAQRLVTDPRLREQLGQAARTLVQTKYPPEQEGRAYYELYREILGKP</sequence>
<dbReference type="NCBIfam" id="NF038229">
    <property type="entry name" value="Glyco4_Geo_Pelo"/>
    <property type="match status" value="1"/>
</dbReference>
<dbReference type="Pfam" id="PF13692">
    <property type="entry name" value="Glyco_trans_1_4"/>
    <property type="match status" value="1"/>
</dbReference>
<reference evidence="2" key="1">
    <citation type="submission" date="2020-12" db="EMBL/GenBank/DDBJ databases">
        <title>Geomonas sp. Red875, isolated from river sediment.</title>
        <authorList>
            <person name="Xu Z."/>
            <person name="Zhang Z."/>
            <person name="Masuda Y."/>
            <person name="Itoh H."/>
            <person name="Senoo K."/>
        </authorList>
    </citation>
    <scope>NUCLEOTIDE SEQUENCE</scope>
    <source>
        <strain evidence="2">Red875</strain>
    </source>
</reference>
<dbReference type="AlphaFoldDB" id="A0A8J7M0U8"/>
<dbReference type="SUPFAM" id="SSF53756">
    <property type="entry name" value="UDP-Glycosyltransferase/glycogen phosphorylase"/>
    <property type="match status" value="1"/>
</dbReference>
<dbReference type="PANTHER" id="PTHR46660">
    <property type="match status" value="1"/>
</dbReference>
<gene>
    <name evidence="2" type="ORF">JFN93_17430</name>
</gene>
<accession>A0A8J7M0U8</accession>
<dbReference type="PANTHER" id="PTHR46660:SF2">
    <property type="entry name" value="GLYCOSYLTRANSFERASE 1 DOMAIN-CONTAINING PROTEIN 1"/>
    <property type="match status" value="1"/>
</dbReference>
<dbReference type="Pfam" id="PF13439">
    <property type="entry name" value="Glyco_transf_4"/>
    <property type="match status" value="1"/>
</dbReference>
<evidence type="ECO:0000313" key="3">
    <source>
        <dbReference type="Proteomes" id="UP000636888"/>
    </source>
</evidence>
<keyword evidence="3" id="KW-1185">Reference proteome</keyword>
<dbReference type="EMBL" id="JAEMHM010000014">
    <property type="protein sequence ID" value="MBJ6726496.1"/>
    <property type="molecule type" value="Genomic_DNA"/>
</dbReference>
<protein>
    <submittedName>
        <fullName evidence="2">GPMC system family 4 glycosyltransferase</fullName>
    </submittedName>
</protein>
<dbReference type="InterPro" id="IPR028098">
    <property type="entry name" value="Glyco_trans_4-like_N"/>
</dbReference>
<dbReference type="RefSeq" id="WP_199385410.1">
    <property type="nucleotide sequence ID" value="NZ_JAEMHM010000014.1"/>
</dbReference>
<dbReference type="InterPro" id="IPR052622">
    <property type="entry name" value="Glycosyltransferase_G1"/>
</dbReference>